<dbReference type="Proteomes" id="UP001501822">
    <property type="component" value="Unassembled WGS sequence"/>
</dbReference>
<sequence>MNVPPGRPEAEWRMALVANSPVIQAAFAANGASANNWLTNVRAVPTSSGVPPKRRSHRSIPGRLAATRPPNGRHLSARSTSDPTIIATHPFFRAVRDFCGRPPDNGVRGGREA</sequence>
<gene>
    <name evidence="2" type="ORF">GCM10010151_59870</name>
</gene>
<protein>
    <submittedName>
        <fullName evidence="2">Uncharacterized protein</fullName>
    </submittedName>
</protein>
<organism evidence="2 3">
    <name type="scientific">Actinoallomurus spadix</name>
    <dbReference type="NCBI Taxonomy" id="79912"/>
    <lineage>
        <taxon>Bacteria</taxon>
        <taxon>Bacillati</taxon>
        <taxon>Actinomycetota</taxon>
        <taxon>Actinomycetes</taxon>
        <taxon>Streptosporangiales</taxon>
        <taxon>Thermomonosporaceae</taxon>
        <taxon>Actinoallomurus</taxon>
    </lineage>
</organism>
<proteinExistence type="predicted"/>
<accession>A0ABN0XE66</accession>
<keyword evidence="3" id="KW-1185">Reference proteome</keyword>
<evidence type="ECO:0000256" key="1">
    <source>
        <dbReference type="SAM" id="MobiDB-lite"/>
    </source>
</evidence>
<comment type="caution">
    <text evidence="2">The sequence shown here is derived from an EMBL/GenBank/DDBJ whole genome shotgun (WGS) entry which is preliminary data.</text>
</comment>
<feature type="region of interest" description="Disordered" evidence="1">
    <location>
        <begin position="45"/>
        <end position="83"/>
    </location>
</feature>
<name>A0ABN0XE66_9ACTN</name>
<evidence type="ECO:0000313" key="3">
    <source>
        <dbReference type="Proteomes" id="UP001501822"/>
    </source>
</evidence>
<evidence type="ECO:0000313" key="2">
    <source>
        <dbReference type="EMBL" id="GAA0361879.1"/>
    </source>
</evidence>
<dbReference type="EMBL" id="BAAABM010000055">
    <property type="protein sequence ID" value="GAA0361879.1"/>
    <property type="molecule type" value="Genomic_DNA"/>
</dbReference>
<reference evidence="2 3" key="1">
    <citation type="journal article" date="2019" name="Int. J. Syst. Evol. Microbiol.">
        <title>The Global Catalogue of Microorganisms (GCM) 10K type strain sequencing project: providing services to taxonomists for standard genome sequencing and annotation.</title>
        <authorList>
            <consortium name="The Broad Institute Genomics Platform"/>
            <consortium name="The Broad Institute Genome Sequencing Center for Infectious Disease"/>
            <person name="Wu L."/>
            <person name="Ma J."/>
        </authorList>
    </citation>
    <scope>NUCLEOTIDE SEQUENCE [LARGE SCALE GENOMIC DNA]</scope>
    <source>
        <strain evidence="2 3">JCM 3146</strain>
    </source>
</reference>